<name>A0A4Y2TK52_ARAVE</name>
<dbReference type="EMBL" id="BGPR01029052">
    <property type="protein sequence ID" value="GBO00612.1"/>
    <property type="molecule type" value="Genomic_DNA"/>
</dbReference>
<protein>
    <submittedName>
        <fullName evidence="1">Uncharacterized protein</fullName>
    </submittedName>
</protein>
<organism evidence="1 2">
    <name type="scientific">Araneus ventricosus</name>
    <name type="common">Orbweaver spider</name>
    <name type="synonym">Epeira ventricosa</name>
    <dbReference type="NCBI Taxonomy" id="182803"/>
    <lineage>
        <taxon>Eukaryota</taxon>
        <taxon>Metazoa</taxon>
        <taxon>Ecdysozoa</taxon>
        <taxon>Arthropoda</taxon>
        <taxon>Chelicerata</taxon>
        <taxon>Arachnida</taxon>
        <taxon>Araneae</taxon>
        <taxon>Araneomorphae</taxon>
        <taxon>Entelegynae</taxon>
        <taxon>Araneoidea</taxon>
        <taxon>Araneidae</taxon>
        <taxon>Araneus</taxon>
    </lineage>
</organism>
<comment type="caution">
    <text evidence="1">The sequence shown here is derived from an EMBL/GenBank/DDBJ whole genome shotgun (WGS) entry which is preliminary data.</text>
</comment>
<evidence type="ECO:0000313" key="2">
    <source>
        <dbReference type="Proteomes" id="UP000499080"/>
    </source>
</evidence>
<reference evidence="1 2" key="1">
    <citation type="journal article" date="2019" name="Sci. Rep.">
        <title>Orb-weaving spider Araneus ventricosus genome elucidates the spidroin gene catalogue.</title>
        <authorList>
            <person name="Kono N."/>
            <person name="Nakamura H."/>
            <person name="Ohtoshi R."/>
            <person name="Moran D.A.P."/>
            <person name="Shinohara A."/>
            <person name="Yoshida Y."/>
            <person name="Fujiwara M."/>
            <person name="Mori M."/>
            <person name="Tomita M."/>
            <person name="Arakawa K."/>
        </authorList>
    </citation>
    <scope>NUCLEOTIDE SEQUENCE [LARGE SCALE GENOMIC DNA]</scope>
</reference>
<keyword evidence="2" id="KW-1185">Reference proteome</keyword>
<proteinExistence type="predicted"/>
<gene>
    <name evidence="1" type="ORF">AVEN_231444_1</name>
</gene>
<sequence length="91" mass="10515">MFPVMLVSVKQRGPTMRSYSKPHQAFTFAQPRTYWWVSVGCCDPQIATIMTIDTSGGLERLPDCRWQVGPLKQKTIWTLRKCGREKRIISL</sequence>
<dbReference type="AlphaFoldDB" id="A0A4Y2TK52"/>
<evidence type="ECO:0000313" key="1">
    <source>
        <dbReference type="EMBL" id="GBO00612.1"/>
    </source>
</evidence>
<dbReference type="Proteomes" id="UP000499080">
    <property type="component" value="Unassembled WGS sequence"/>
</dbReference>
<accession>A0A4Y2TK52</accession>